<reference evidence="2 3" key="1">
    <citation type="submission" date="2020-08" db="EMBL/GenBank/DDBJ databases">
        <title>Genome Sequencing of Nocardia wallacei strain FMUON74 and assembly.</title>
        <authorList>
            <person name="Toyokawa M."/>
            <person name="Uesaka K."/>
        </authorList>
    </citation>
    <scope>NUCLEOTIDE SEQUENCE [LARGE SCALE GENOMIC DNA]</scope>
    <source>
        <strain evidence="2 3">FMUON74</strain>
        <plasmid evidence="2 3">pFMUON74</plasmid>
    </source>
</reference>
<evidence type="ECO:0000259" key="1">
    <source>
        <dbReference type="Pfam" id="PF21818"/>
    </source>
</evidence>
<dbReference type="GeneID" id="80351584"/>
<dbReference type="AlphaFoldDB" id="A0A7G1KXU9"/>
<dbReference type="RefSeq" id="WP_187689653.1">
    <property type="nucleotide sequence ID" value="NZ_AP023397.1"/>
</dbReference>
<feature type="domain" description="DUF6884" evidence="1">
    <location>
        <begin position="7"/>
        <end position="132"/>
    </location>
</feature>
<accession>A0A7G1KXU9</accession>
<dbReference type="KEGG" id="nwl:NWFMUON74_72180"/>
<geneLocation type="plasmid" evidence="2 3">
    <name>pFMUON74</name>
</geneLocation>
<evidence type="ECO:0000313" key="2">
    <source>
        <dbReference type="EMBL" id="BCK59446.1"/>
    </source>
</evidence>
<dbReference type="EMBL" id="AP023397">
    <property type="protein sequence ID" value="BCK59446.1"/>
    <property type="molecule type" value="Genomic_DNA"/>
</dbReference>
<dbReference type="Pfam" id="PF21818">
    <property type="entry name" value="DUF6884"/>
    <property type="match status" value="1"/>
</dbReference>
<dbReference type="Proteomes" id="UP000516173">
    <property type="component" value="Plasmid pFMUON74"/>
</dbReference>
<proteinExistence type="predicted"/>
<organism evidence="2 3">
    <name type="scientific">Nocardia wallacei</name>
    <dbReference type="NCBI Taxonomy" id="480035"/>
    <lineage>
        <taxon>Bacteria</taxon>
        <taxon>Bacillati</taxon>
        <taxon>Actinomycetota</taxon>
        <taxon>Actinomycetes</taxon>
        <taxon>Mycobacteriales</taxon>
        <taxon>Nocardiaceae</taxon>
        <taxon>Nocardia</taxon>
    </lineage>
</organism>
<sequence>MTTSPLVIASCGAKKAPAACAAAALYVGSYAQMCLRAAWQLADDAADIRILSARHGLLSLTTEVEPYDTRLSDYDAITAEQLHDQAAAAGLLNRPVIVLAGAEYTRLVRAVWPNAEAPLLGSRGIGEHRHRLARIIYSEAR</sequence>
<name>A0A7G1KXU9_9NOCA</name>
<dbReference type="InterPro" id="IPR049251">
    <property type="entry name" value="DUF6884"/>
</dbReference>
<evidence type="ECO:0000313" key="3">
    <source>
        <dbReference type="Proteomes" id="UP000516173"/>
    </source>
</evidence>
<keyword evidence="2" id="KW-0614">Plasmid</keyword>
<protein>
    <recommendedName>
        <fullName evidence="1">DUF6884 domain-containing protein</fullName>
    </recommendedName>
</protein>
<keyword evidence="3" id="KW-1185">Reference proteome</keyword>
<gene>
    <name evidence="2" type="ORF">NWFMUON74_72180</name>
</gene>